<name>A0A6A6VYQ3_9PEZI</name>
<evidence type="ECO:0000313" key="5">
    <source>
        <dbReference type="Proteomes" id="UP000799437"/>
    </source>
</evidence>
<sequence>MSIDTDSKSDSSPIEQASEGLLSLTVDSRGWNAVRDICRKRLEPGDFQVVSNLKSIEELMRFVDSLRIRYQDTSKAFELARLDACFYQLRTFHSSIDVFIHIKPAILAPLWGSLKLCIDLIHTTDQVLQLIVDMFDEINQTLPRIATYMEVYNEAPSLLEPAQEMYILIAEFACQVIWFFRRNPLKNLLVTTWKPFKPELDKTVSKIRQKGRQIELEAQTLSRQHDAVRYEELKHILSSLEVKNRVTLPCHYLPLARNPTLVGRNDLLDAAHNHLCSALDEQRIVSFYGLGGVGKTQISIEYVYRYLDGYSAVFWLSADSVVKMSQDVRGALEKLGAIKSNGPENDQQCQNIFSNWLKDTEEKWLIVFDNADDLKVLQGYWPTSRRGHIILTSRDPASARFPTNSKALRGLQVLPLSDAVGADMLLGVLSHKQDPSDENHQVHTMNDIEIAKDLVAQLGGLPLAIIQIANYILEAECELDEFSEIFSDFRNRSSLLDEDASNTNMSYPHSLGTVWDISMTRIEKSNKNSFHMIQIMSFFDPDGIPETLLDNSDVQRPGDALPALKYLQSKLLFLNATRPLLQQSMINKNKVQRSLVMHRLVGAITHKNITHADRQTRFDEALELLYRVYPQLTLQKASLNEQWPRCRLYVPQVLALERSYRESQEPLKPRAKFATVLSNAAWFLYENGLPGQAMQILPTAKAVAEATLKGNEFAAVTIYRTYGGIHIDANKPQISLEMWTRQMNIMKEIGSELSVAHGLSNMALAELAIGNYDDSRRELNKATEIRSKYPGQAESYKALTLDVEGMLDNAQGKYQSAINNLSAAIKLYDEELGVGNYLTAL</sequence>
<protein>
    <submittedName>
        <fullName evidence="4">Uncharacterized protein</fullName>
    </submittedName>
</protein>
<dbReference type="InterPro" id="IPR002182">
    <property type="entry name" value="NB-ARC"/>
</dbReference>
<dbReference type="PANTHER" id="PTHR35205">
    <property type="entry name" value="NB-ARC AND TPR DOMAIN PROTEIN"/>
    <property type="match status" value="1"/>
</dbReference>
<dbReference type="Pfam" id="PF24809">
    <property type="entry name" value="DUF7708"/>
    <property type="match status" value="1"/>
</dbReference>
<dbReference type="RefSeq" id="XP_033597417.1">
    <property type="nucleotide sequence ID" value="XM_033748419.1"/>
</dbReference>
<dbReference type="Gene3D" id="3.40.50.300">
    <property type="entry name" value="P-loop containing nucleotide triphosphate hydrolases"/>
    <property type="match status" value="1"/>
</dbReference>
<organism evidence="4 5">
    <name type="scientific">Pseudovirgaria hyperparasitica</name>
    <dbReference type="NCBI Taxonomy" id="470096"/>
    <lineage>
        <taxon>Eukaryota</taxon>
        <taxon>Fungi</taxon>
        <taxon>Dikarya</taxon>
        <taxon>Ascomycota</taxon>
        <taxon>Pezizomycotina</taxon>
        <taxon>Dothideomycetes</taxon>
        <taxon>Dothideomycetes incertae sedis</taxon>
        <taxon>Acrospermales</taxon>
        <taxon>Acrospermaceae</taxon>
        <taxon>Pseudovirgaria</taxon>
    </lineage>
</organism>
<feature type="domain" description="DUF7779" evidence="3">
    <location>
        <begin position="521"/>
        <end position="612"/>
    </location>
</feature>
<feature type="domain" description="DUF7708" evidence="2">
    <location>
        <begin position="89"/>
        <end position="223"/>
    </location>
</feature>
<dbReference type="Gene3D" id="1.25.40.10">
    <property type="entry name" value="Tetratricopeptide repeat domain"/>
    <property type="match status" value="1"/>
</dbReference>
<dbReference type="Pfam" id="PF25000">
    <property type="entry name" value="DUF7779"/>
    <property type="match status" value="1"/>
</dbReference>
<dbReference type="PANTHER" id="PTHR35205:SF1">
    <property type="entry name" value="ZU5 DOMAIN-CONTAINING PROTEIN"/>
    <property type="match status" value="1"/>
</dbReference>
<dbReference type="InterPro" id="IPR027417">
    <property type="entry name" value="P-loop_NTPase"/>
</dbReference>
<gene>
    <name evidence="4" type="ORF">EJ05DRAFT_513298</name>
</gene>
<proteinExistence type="predicted"/>
<evidence type="ECO:0000259" key="1">
    <source>
        <dbReference type="Pfam" id="PF00931"/>
    </source>
</evidence>
<dbReference type="Pfam" id="PF00931">
    <property type="entry name" value="NB-ARC"/>
    <property type="match status" value="1"/>
</dbReference>
<evidence type="ECO:0000313" key="4">
    <source>
        <dbReference type="EMBL" id="KAF2754966.1"/>
    </source>
</evidence>
<accession>A0A6A6VYQ3</accession>
<dbReference type="SUPFAM" id="SSF48452">
    <property type="entry name" value="TPR-like"/>
    <property type="match status" value="1"/>
</dbReference>
<dbReference type="PRINTS" id="PR00364">
    <property type="entry name" value="DISEASERSIST"/>
</dbReference>
<dbReference type="InterPro" id="IPR011990">
    <property type="entry name" value="TPR-like_helical_dom_sf"/>
</dbReference>
<reference evidence="4" key="1">
    <citation type="journal article" date="2020" name="Stud. Mycol.">
        <title>101 Dothideomycetes genomes: a test case for predicting lifestyles and emergence of pathogens.</title>
        <authorList>
            <person name="Haridas S."/>
            <person name="Albert R."/>
            <person name="Binder M."/>
            <person name="Bloem J."/>
            <person name="Labutti K."/>
            <person name="Salamov A."/>
            <person name="Andreopoulos B."/>
            <person name="Baker S."/>
            <person name="Barry K."/>
            <person name="Bills G."/>
            <person name="Bluhm B."/>
            <person name="Cannon C."/>
            <person name="Castanera R."/>
            <person name="Culley D."/>
            <person name="Daum C."/>
            <person name="Ezra D."/>
            <person name="Gonzalez J."/>
            <person name="Henrissat B."/>
            <person name="Kuo A."/>
            <person name="Liang C."/>
            <person name="Lipzen A."/>
            <person name="Lutzoni F."/>
            <person name="Magnuson J."/>
            <person name="Mondo S."/>
            <person name="Nolan M."/>
            <person name="Ohm R."/>
            <person name="Pangilinan J."/>
            <person name="Park H.-J."/>
            <person name="Ramirez L."/>
            <person name="Alfaro M."/>
            <person name="Sun H."/>
            <person name="Tritt A."/>
            <person name="Yoshinaga Y."/>
            <person name="Zwiers L.-H."/>
            <person name="Turgeon B."/>
            <person name="Goodwin S."/>
            <person name="Spatafora J."/>
            <person name="Crous P."/>
            <person name="Grigoriev I."/>
        </authorList>
    </citation>
    <scope>NUCLEOTIDE SEQUENCE</scope>
    <source>
        <strain evidence="4">CBS 121739</strain>
    </source>
</reference>
<keyword evidence="5" id="KW-1185">Reference proteome</keyword>
<dbReference type="Proteomes" id="UP000799437">
    <property type="component" value="Unassembled WGS sequence"/>
</dbReference>
<dbReference type="OrthoDB" id="5394701at2759"/>
<dbReference type="GO" id="GO:0043531">
    <property type="term" value="F:ADP binding"/>
    <property type="evidence" value="ECO:0007669"/>
    <property type="project" value="InterPro"/>
</dbReference>
<dbReference type="InterPro" id="IPR056681">
    <property type="entry name" value="DUF7779"/>
</dbReference>
<evidence type="ECO:0000259" key="3">
    <source>
        <dbReference type="Pfam" id="PF25000"/>
    </source>
</evidence>
<dbReference type="AlphaFoldDB" id="A0A6A6VYQ3"/>
<dbReference type="EMBL" id="ML996578">
    <property type="protein sequence ID" value="KAF2754966.1"/>
    <property type="molecule type" value="Genomic_DNA"/>
</dbReference>
<dbReference type="SUPFAM" id="SSF52540">
    <property type="entry name" value="P-loop containing nucleoside triphosphate hydrolases"/>
    <property type="match status" value="1"/>
</dbReference>
<dbReference type="GeneID" id="54489473"/>
<feature type="domain" description="NB-ARC" evidence="1">
    <location>
        <begin position="266"/>
        <end position="401"/>
    </location>
</feature>
<evidence type="ECO:0000259" key="2">
    <source>
        <dbReference type="Pfam" id="PF24809"/>
    </source>
</evidence>
<dbReference type="InterPro" id="IPR056125">
    <property type="entry name" value="DUF7708"/>
</dbReference>